<evidence type="ECO:0000256" key="6">
    <source>
        <dbReference type="ARBA" id="ARBA00023128"/>
    </source>
</evidence>
<evidence type="ECO:0008006" key="9">
    <source>
        <dbReference type="Google" id="ProtNLM"/>
    </source>
</evidence>
<gene>
    <name evidence="7" type="ORF">GDO78_008889</name>
</gene>
<protein>
    <recommendedName>
        <fullName evidence="9">Tetratricopeptide repeat protein 19, mitochondrial</fullName>
    </recommendedName>
</protein>
<dbReference type="EMBL" id="WNTK01000004">
    <property type="protein sequence ID" value="KAG9486033.1"/>
    <property type="molecule type" value="Genomic_DNA"/>
</dbReference>
<evidence type="ECO:0000256" key="5">
    <source>
        <dbReference type="ARBA" id="ARBA00022946"/>
    </source>
</evidence>
<evidence type="ECO:0000313" key="7">
    <source>
        <dbReference type="EMBL" id="KAG9486033.1"/>
    </source>
</evidence>
<dbReference type="InterPro" id="IPR019734">
    <property type="entry name" value="TPR_rpt"/>
</dbReference>
<comment type="similarity">
    <text evidence="2">Belongs to the TTC19 family.</text>
</comment>
<comment type="caution">
    <text evidence="7">The sequence shown here is derived from an EMBL/GenBank/DDBJ whole genome shotgun (WGS) entry which is preliminary data.</text>
</comment>
<dbReference type="InterPro" id="IPR040395">
    <property type="entry name" value="TTC19"/>
</dbReference>
<dbReference type="GO" id="GO:0034551">
    <property type="term" value="P:mitochondrial respiratory chain complex III assembly"/>
    <property type="evidence" value="ECO:0007669"/>
    <property type="project" value="InterPro"/>
</dbReference>
<comment type="subcellular location">
    <subcellularLocation>
        <location evidence="1">Mitochondrion</location>
    </subcellularLocation>
</comment>
<dbReference type="PANTHER" id="PTHR13143:SF6">
    <property type="entry name" value="TETRATRICOPEPTIDE REPEAT PROTEIN 19, MITOCHONDRIAL"/>
    <property type="match status" value="1"/>
</dbReference>
<evidence type="ECO:0000256" key="3">
    <source>
        <dbReference type="ARBA" id="ARBA00022737"/>
    </source>
</evidence>
<dbReference type="InterPro" id="IPR011990">
    <property type="entry name" value="TPR-like_helical_dom_sf"/>
</dbReference>
<dbReference type="Proteomes" id="UP000770717">
    <property type="component" value="Unassembled WGS sequence"/>
</dbReference>
<evidence type="ECO:0000256" key="4">
    <source>
        <dbReference type="ARBA" id="ARBA00022803"/>
    </source>
</evidence>
<dbReference type="Pfam" id="PF13424">
    <property type="entry name" value="TPR_12"/>
    <property type="match status" value="1"/>
</dbReference>
<sequence length="367" mass="41220">MTMLLGAARALCTVARRAGCQAANRSYRGAASTAHVCELGSGRWKGSYKSSRRPPAMLVGAAAFSLFSALVEDEDEGLTAAEENIVVHLKKAKLSIMKGEMEEAEEILHKTLRLAHACESRRAITYTYDLMANLAFLRGEYDRAEKLFKTTLVYMMDGGVKQDDNSFIEISLKMASIYASLNQKDLAVAGFQFCIMSLDEKIKKQKDLSEEILTAEERTNTRLLLGLSLDSYARYLVANSQLLHAQTMYEKALEICREEQGELHPQTVTLLSDLAAVLEAQGRFDEAYTYIKQAYDLAQKTEHPNQHVILGNMAMILLHQEHLVDAERIFKEALTKAEEKNDSLSIYFIQEGLSELTKRKKNQEQCL</sequence>
<proteinExistence type="inferred from homology"/>
<evidence type="ECO:0000313" key="8">
    <source>
        <dbReference type="Proteomes" id="UP000770717"/>
    </source>
</evidence>
<dbReference type="SUPFAM" id="SSF48452">
    <property type="entry name" value="TPR-like"/>
    <property type="match status" value="2"/>
</dbReference>
<dbReference type="AlphaFoldDB" id="A0A8J6K9T4"/>
<dbReference type="SMART" id="SM00028">
    <property type="entry name" value="TPR"/>
    <property type="match status" value="4"/>
</dbReference>
<name>A0A8J6K9T4_ELECQ</name>
<keyword evidence="5" id="KW-0809">Transit peptide</keyword>
<keyword evidence="4" id="KW-0802">TPR repeat</keyword>
<keyword evidence="3" id="KW-0677">Repeat</keyword>
<evidence type="ECO:0000256" key="1">
    <source>
        <dbReference type="ARBA" id="ARBA00004173"/>
    </source>
</evidence>
<dbReference type="Gene3D" id="1.25.40.10">
    <property type="entry name" value="Tetratricopeptide repeat domain"/>
    <property type="match status" value="2"/>
</dbReference>
<dbReference type="GO" id="GO:0005743">
    <property type="term" value="C:mitochondrial inner membrane"/>
    <property type="evidence" value="ECO:0007669"/>
    <property type="project" value="TreeGrafter"/>
</dbReference>
<dbReference type="PANTHER" id="PTHR13143">
    <property type="entry name" value="TETRATRICOPEPTIDE REPEAT PROTEIN 19"/>
    <property type="match status" value="1"/>
</dbReference>
<accession>A0A8J6K9T4</accession>
<reference evidence="7" key="1">
    <citation type="thesis" date="2020" institute="ProQuest LLC" country="789 East Eisenhower Parkway, Ann Arbor, MI, USA">
        <title>Comparative Genomics and Chromosome Evolution.</title>
        <authorList>
            <person name="Mudd A.B."/>
        </authorList>
    </citation>
    <scope>NUCLEOTIDE SEQUENCE</scope>
    <source>
        <strain evidence="7">HN-11 Male</strain>
        <tissue evidence="7">Kidney and liver</tissue>
    </source>
</reference>
<dbReference type="OrthoDB" id="5986190at2759"/>
<organism evidence="7 8">
    <name type="scientific">Eleutherodactylus coqui</name>
    <name type="common">Puerto Rican coqui</name>
    <dbReference type="NCBI Taxonomy" id="57060"/>
    <lineage>
        <taxon>Eukaryota</taxon>
        <taxon>Metazoa</taxon>
        <taxon>Chordata</taxon>
        <taxon>Craniata</taxon>
        <taxon>Vertebrata</taxon>
        <taxon>Euteleostomi</taxon>
        <taxon>Amphibia</taxon>
        <taxon>Batrachia</taxon>
        <taxon>Anura</taxon>
        <taxon>Neobatrachia</taxon>
        <taxon>Hyloidea</taxon>
        <taxon>Eleutherodactylidae</taxon>
        <taxon>Eleutherodactylinae</taxon>
        <taxon>Eleutherodactylus</taxon>
        <taxon>Eleutherodactylus</taxon>
    </lineage>
</organism>
<keyword evidence="6" id="KW-0496">Mitochondrion</keyword>
<evidence type="ECO:0000256" key="2">
    <source>
        <dbReference type="ARBA" id="ARBA00008219"/>
    </source>
</evidence>
<keyword evidence="8" id="KW-1185">Reference proteome</keyword>